<evidence type="ECO:0000313" key="2">
    <source>
        <dbReference type="Proteomes" id="UP000216478"/>
    </source>
</evidence>
<protein>
    <submittedName>
        <fullName evidence="1">Uncharacterized protein</fullName>
    </submittedName>
</protein>
<organism evidence="1 2">
    <name type="scientific">Brucella grignonensis</name>
    <dbReference type="NCBI Taxonomy" id="94627"/>
    <lineage>
        <taxon>Bacteria</taxon>
        <taxon>Pseudomonadati</taxon>
        <taxon>Pseudomonadota</taxon>
        <taxon>Alphaproteobacteria</taxon>
        <taxon>Hyphomicrobiales</taxon>
        <taxon>Brucellaceae</taxon>
        <taxon>Brucella/Ochrobactrum group</taxon>
        <taxon>Brucella</taxon>
    </lineage>
</organism>
<dbReference type="Proteomes" id="UP000216478">
    <property type="component" value="Unassembled WGS sequence"/>
</dbReference>
<accession>A0A256G482</accession>
<sequence length="86" mass="9659">MIEDVTGIVLWRLFGQSIYAPNPKPSETVIGIQYPHLDWARWSRHGAGRLFFRSCSNIPLLWPLPVNGYVNGSASLAGQDDFRPFG</sequence>
<gene>
    <name evidence="1" type="ORF">CEV33_4756</name>
</gene>
<dbReference type="AlphaFoldDB" id="A0A256G482"/>
<dbReference type="EMBL" id="NNRL01000085">
    <property type="protein sequence ID" value="OYR21471.1"/>
    <property type="molecule type" value="Genomic_DNA"/>
</dbReference>
<comment type="caution">
    <text evidence="1">The sequence shown here is derived from an EMBL/GenBank/DDBJ whole genome shotgun (WGS) entry which is preliminary data.</text>
</comment>
<proteinExistence type="predicted"/>
<reference evidence="1 2" key="1">
    <citation type="submission" date="2017-07" db="EMBL/GenBank/DDBJ databases">
        <title>Phylogenetic study on the rhizospheric bacterium Ochrobactrum sp. A44.</title>
        <authorList>
            <person name="Krzyzanowska D.M."/>
            <person name="Ossowicki A."/>
            <person name="Rajewska M."/>
            <person name="Maciag T."/>
            <person name="Kaczynski Z."/>
            <person name="Czerwicka M."/>
            <person name="Jafra S."/>
        </authorList>
    </citation>
    <scope>NUCLEOTIDE SEQUENCE [LARGE SCALE GENOMIC DNA]</scope>
    <source>
        <strain evidence="1 2">OgA9a</strain>
    </source>
</reference>
<keyword evidence="2" id="KW-1185">Reference proteome</keyword>
<name>A0A256G482_9HYPH</name>
<evidence type="ECO:0000313" key="1">
    <source>
        <dbReference type="EMBL" id="OYR21471.1"/>
    </source>
</evidence>